<dbReference type="Pfam" id="PF23562">
    <property type="entry name" value="AMP-binding_C_3"/>
    <property type="match status" value="1"/>
</dbReference>
<evidence type="ECO:0000313" key="5">
    <source>
        <dbReference type="EMBL" id="SVB12135.1"/>
    </source>
</evidence>
<dbReference type="PANTHER" id="PTHR43272:SF33">
    <property type="entry name" value="AMP-BINDING DOMAIN-CONTAINING PROTEIN-RELATED"/>
    <property type="match status" value="1"/>
</dbReference>
<sequence length="471" mass="51652">AAASQTEHVKLLITIENLDSNQSSSLDIKNWQAIVDDGKNLDANIDTWVSAVNADDTAVIIYTSGTGGVPKGVMLAHKSILHNCSGARNLLSSFGLENEVFLSFLPLPHSYEYTGGQFFPISIGAEVYFAEGIEHLARNMKEARPTLMTAVPRLYESMHARIIRGVERSGGLKAKLFQIALQLGRKKIEHPGSLSLGEKVLDGLVERLVRNKVRDNFGGRLKALVSGGAPLNLDIGLFFSALGLRLLQGYGQTESAPVISANPPEKIKLHTVGPPLLNTEVKIADDGEILVRGDLVMKGYWRNEDATKEAIQEGWLHTGDVGVIDEDGYIEITDRKKEIIVNSGGDNISPQRVEGFLTLEPEIGQAVVCGDKKPHLIALIVPDADFASEWAASNNKSTNLTHLVEDEEFIKALSQAVERVNSNLGTIERVNKFMLTADPFTVENEQMTPTLKVRRHVINKIYGDQLEALYR</sequence>
<accession>A0A382BE86</accession>
<protein>
    <recommendedName>
        <fullName evidence="4">AMP-dependent synthetase/ligase domain-containing protein</fullName>
    </recommendedName>
</protein>
<evidence type="ECO:0000259" key="4">
    <source>
        <dbReference type="Pfam" id="PF00501"/>
    </source>
</evidence>
<feature type="domain" description="AMP-dependent synthetase/ligase" evidence="4">
    <location>
        <begin position="11"/>
        <end position="301"/>
    </location>
</feature>
<proteinExistence type="predicted"/>
<evidence type="ECO:0000256" key="2">
    <source>
        <dbReference type="ARBA" id="ARBA00022840"/>
    </source>
</evidence>
<dbReference type="GO" id="GO:0016020">
    <property type="term" value="C:membrane"/>
    <property type="evidence" value="ECO:0007669"/>
    <property type="project" value="TreeGrafter"/>
</dbReference>
<dbReference type="GO" id="GO:0005524">
    <property type="term" value="F:ATP binding"/>
    <property type="evidence" value="ECO:0007669"/>
    <property type="project" value="UniProtKB-KW"/>
</dbReference>
<evidence type="ECO:0000256" key="3">
    <source>
        <dbReference type="ARBA" id="ARBA00024484"/>
    </source>
</evidence>
<keyword evidence="1" id="KW-0547">Nucleotide-binding</keyword>
<dbReference type="InterPro" id="IPR045851">
    <property type="entry name" value="AMP-bd_C_sf"/>
</dbReference>
<keyword evidence="2" id="KW-0067">ATP-binding</keyword>
<dbReference type="GO" id="GO:0004467">
    <property type="term" value="F:long-chain fatty acid-CoA ligase activity"/>
    <property type="evidence" value="ECO:0007669"/>
    <property type="project" value="UniProtKB-EC"/>
</dbReference>
<dbReference type="AlphaFoldDB" id="A0A382BE86"/>
<organism evidence="5">
    <name type="scientific">marine metagenome</name>
    <dbReference type="NCBI Taxonomy" id="408172"/>
    <lineage>
        <taxon>unclassified sequences</taxon>
        <taxon>metagenomes</taxon>
        <taxon>ecological metagenomes</taxon>
    </lineage>
</organism>
<name>A0A382BE86_9ZZZZ</name>
<dbReference type="CDD" id="cd05907">
    <property type="entry name" value="VL_LC_FACS_like"/>
    <property type="match status" value="1"/>
</dbReference>
<comment type="catalytic activity">
    <reaction evidence="3">
        <text>a long-chain fatty acid + ATP + CoA = a long-chain fatty acyl-CoA + AMP + diphosphate</text>
        <dbReference type="Rhea" id="RHEA:15421"/>
        <dbReference type="ChEBI" id="CHEBI:30616"/>
        <dbReference type="ChEBI" id="CHEBI:33019"/>
        <dbReference type="ChEBI" id="CHEBI:57287"/>
        <dbReference type="ChEBI" id="CHEBI:57560"/>
        <dbReference type="ChEBI" id="CHEBI:83139"/>
        <dbReference type="ChEBI" id="CHEBI:456215"/>
        <dbReference type="EC" id="6.2.1.3"/>
    </reaction>
    <physiologicalReaction direction="left-to-right" evidence="3">
        <dbReference type="Rhea" id="RHEA:15422"/>
    </physiologicalReaction>
</comment>
<dbReference type="SUPFAM" id="SSF56801">
    <property type="entry name" value="Acetyl-CoA synthetase-like"/>
    <property type="match status" value="1"/>
</dbReference>
<dbReference type="Gene3D" id="3.30.300.30">
    <property type="match status" value="1"/>
</dbReference>
<dbReference type="PANTHER" id="PTHR43272">
    <property type="entry name" value="LONG-CHAIN-FATTY-ACID--COA LIGASE"/>
    <property type="match status" value="1"/>
</dbReference>
<reference evidence="5" key="1">
    <citation type="submission" date="2018-05" db="EMBL/GenBank/DDBJ databases">
        <authorList>
            <person name="Lanie J.A."/>
            <person name="Ng W.-L."/>
            <person name="Kazmierczak K.M."/>
            <person name="Andrzejewski T.M."/>
            <person name="Davidsen T.M."/>
            <person name="Wayne K.J."/>
            <person name="Tettelin H."/>
            <person name="Glass J.I."/>
            <person name="Rusch D."/>
            <person name="Podicherti R."/>
            <person name="Tsui H.-C.T."/>
            <person name="Winkler M.E."/>
        </authorList>
    </citation>
    <scope>NUCLEOTIDE SEQUENCE</scope>
</reference>
<evidence type="ECO:0000256" key="1">
    <source>
        <dbReference type="ARBA" id="ARBA00022741"/>
    </source>
</evidence>
<dbReference type="Gene3D" id="3.40.50.12780">
    <property type="entry name" value="N-terminal domain of ligase-like"/>
    <property type="match status" value="1"/>
</dbReference>
<dbReference type="Pfam" id="PF00501">
    <property type="entry name" value="AMP-binding"/>
    <property type="match status" value="1"/>
</dbReference>
<dbReference type="InterPro" id="IPR042099">
    <property type="entry name" value="ANL_N_sf"/>
</dbReference>
<dbReference type="InterPro" id="IPR000873">
    <property type="entry name" value="AMP-dep_synth/lig_dom"/>
</dbReference>
<dbReference type="EMBL" id="UINC01029432">
    <property type="protein sequence ID" value="SVB12135.1"/>
    <property type="molecule type" value="Genomic_DNA"/>
</dbReference>
<gene>
    <name evidence="5" type="ORF">METZ01_LOCUS164989</name>
</gene>
<feature type="non-terminal residue" evidence="5">
    <location>
        <position position="1"/>
    </location>
</feature>